<evidence type="ECO:0000313" key="3">
    <source>
        <dbReference type="EMBL" id="KXV56107.1"/>
    </source>
</evidence>
<dbReference type="Proteomes" id="UP000075411">
    <property type="component" value="Unassembled WGS sequence"/>
</dbReference>
<keyword evidence="2" id="KW-0560">Oxidoreductase</keyword>
<dbReference type="GO" id="GO:0016491">
    <property type="term" value="F:oxidoreductase activity"/>
    <property type="evidence" value="ECO:0007669"/>
    <property type="project" value="UniProtKB-KW"/>
</dbReference>
<dbReference type="PANTHER" id="PTHR44196">
    <property type="entry name" value="DEHYDROGENASE/REDUCTASE SDR FAMILY MEMBER 7B"/>
    <property type="match status" value="1"/>
</dbReference>
<dbReference type="GO" id="GO:0016020">
    <property type="term" value="C:membrane"/>
    <property type="evidence" value="ECO:0007669"/>
    <property type="project" value="TreeGrafter"/>
</dbReference>
<dbReference type="InterPro" id="IPR002347">
    <property type="entry name" value="SDR_fam"/>
</dbReference>
<dbReference type="RefSeq" id="WP_061488585.1">
    <property type="nucleotide sequence ID" value="NZ_LHZT01000128.1"/>
</dbReference>
<evidence type="ECO:0000256" key="2">
    <source>
        <dbReference type="ARBA" id="ARBA00023002"/>
    </source>
</evidence>
<protein>
    <recommendedName>
        <fullName evidence="5">Oxidoreductase</fullName>
    </recommendedName>
</protein>
<dbReference type="AlphaFoldDB" id="A0A149TSQ5"/>
<sequence>MNPKLPFYNRVALVTGAGRGIGKATSLHLAKLGASVICVARTQSEVESCATQAGPKALAVPCDITSPHSLQELIARTHERYKRLDYLIISSGIFHRGFLAKTPLSDFDNLFAVNVKAPLSLIQHTLPLLRENNGQIVIVNSSIIRAANTAERGLYASTQSALKSLTDALRDEINAEGVKVISIFPGTTATPRQETIHQALGKPYNPHLLLQPHDVAIALCNSLLLPPTAEATDIFIRPMHKFDTVG</sequence>
<evidence type="ECO:0000313" key="4">
    <source>
        <dbReference type="Proteomes" id="UP000075411"/>
    </source>
</evidence>
<evidence type="ECO:0000256" key="1">
    <source>
        <dbReference type="ARBA" id="ARBA00006484"/>
    </source>
</evidence>
<dbReference type="PANTHER" id="PTHR44196:SF1">
    <property type="entry name" value="DEHYDROGENASE_REDUCTASE SDR FAMILY MEMBER 7B"/>
    <property type="match status" value="1"/>
</dbReference>
<dbReference type="EMBL" id="LHZT01000128">
    <property type="protein sequence ID" value="KXV56107.1"/>
    <property type="molecule type" value="Genomic_DNA"/>
</dbReference>
<dbReference type="CDD" id="cd05233">
    <property type="entry name" value="SDR_c"/>
    <property type="match status" value="1"/>
</dbReference>
<dbReference type="OrthoDB" id="9803333at2"/>
<proteinExistence type="inferred from homology"/>
<reference evidence="3 4" key="1">
    <citation type="submission" date="2015-06" db="EMBL/GenBank/DDBJ databases">
        <title>Improved classification and identification of acetic acid bacteria using matrix-assisted laser desorption/ionization time-of-flight mass spectrometry; Gluconobacter nephelii and Gluconobacter uchimurae are later heterotypic synonyms of Gluconobacter japonicus and Gluconobacter oxydans, respectively.</title>
        <authorList>
            <person name="Li L."/>
            <person name="Cleenwerck I."/>
            <person name="De Vuyst L."/>
            <person name="Vandamme P."/>
        </authorList>
    </citation>
    <scope>NUCLEOTIDE SEQUENCE [LARGE SCALE GENOMIC DNA]</scope>
    <source>
        <strain evidence="3 4">LMG 1663</strain>
    </source>
</reference>
<comment type="caution">
    <text evidence="3">The sequence shown here is derived from an EMBL/GenBank/DDBJ whole genome shotgun (WGS) entry which is preliminary data.</text>
</comment>
<dbReference type="SUPFAM" id="SSF51735">
    <property type="entry name" value="NAD(P)-binding Rossmann-fold domains"/>
    <property type="match status" value="1"/>
</dbReference>
<dbReference type="PATRIC" id="fig|104102.12.peg.3140"/>
<dbReference type="Pfam" id="PF00106">
    <property type="entry name" value="adh_short"/>
    <property type="match status" value="1"/>
</dbReference>
<gene>
    <name evidence="3" type="ORF">AD947_12360</name>
</gene>
<organism evidence="3 4">
    <name type="scientific">Acetobacter tropicalis</name>
    <dbReference type="NCBI Taxonomy" id="104102"/>
    <lineage>
        <taxon>Bacteria</taxon>
        <taxon>Pseudomonadati</taxon>
        <taxon>Pseudomonadota</taxon>
        <taxon>Alphaproteobacteria</taxon>
        <taxon>Acetobacterales</taxon>
        <taxon>Acetobacteraceae</taxon>
        <taxon>Acetobacter</taxon>
    </lineage>
</organism>
<dbReference type="Gene3D" id="3.40.50.720">
    <property type="entry name" value="NAD(P)-binding Rossmann-like Domain"/>
    <property type="match status" value="1"/>
</dbReference>
<evidence type="ECO:0008006" key="5">
    <source>
        <dbReference type="Google" id="ProtNLM"/>
    </source>
</evidence>
<dbReference type="PRINTS" id="PR00081">
    <property type="entry name" value="GDHRDH"/>
</dbReference>
<name>A0A149TSQ5_9PROT</name>
<comment type="similarity">
    <text evidence="1">Belongs to the short-chain dehydrogenases/reductases (SDR) family.</text>
</comment>
<dbReference type="InterPro" id="IPR036291">
    <property type="entry name" value="NAD(P)-bd_dom_sf"/>
</dbReference>
<accession>A0A149TSQ5</accession>